<dbReference type="AlphaFoldDB" id="A0A6H2DJC6"/>
<evidence type="ECO:0000313" key="1">
    <source>
        <dbReference type="EMBL" id="QJB68434.1"/>
    </source>
</evidence>
<organism evidence="1 2">
    <name type="scientific">Parasphingorhabdus halotolerans</name>
    <dbReference type="NCBI Taxonomy" id="2725558"/>
    <lineage>
        <taxon>Bacteria</taxon>
        <taxon>Pseudomonadati</taxon>
        <taxon>Pseudomonadota</taxon>
        <taxon>Alphaproteobacteria</taxon>
        <taxon>Sphingomonadales</taxon>
        <taxon>Sphingomonadaceae</taxon>
        <taxon>Parasphingorhabdus</taxon>
    </lineage>
</organism>
<keyword evidence="2" id="KW-1185">Reference proteome</keyword>
<proteinExistence type="predicted"/>
<gene>
    <name evidence="1" type="ORF">HF685_03215</name>
</gene>
<name>A0A6H2DJC6_9SPHN</name>
<dbReference type="PROSITE" id="PS51257">
    <property type="entry name" value="PROKAR_LIPOPROTEIN"/>
    <property type="match status" value="1"/>
</dbReference>
<evidence type="ECO:0000313" key="2">
    <source>
        <dbReference type="Proteomes" id="UP000501600"/>
    </source>
</evidence>
<dbReference type="RefSeq" id="WP_168818277.1">
    <property type="nucleotide sequence ID" value="NZ_CP051217.1"/>
</dbReference>
<dbReference type="Proteomes" id="UP000501600">
    <property type="component" value="Chromosome"/>
</dbReference>
<reference evidence="1 2" key="1">
    <citation type="submission" date="2020-04" db="EMBL/GenBank/DDBJ databases">
        <title>Genome sequence for Sphingorhabdus sp. strain M1.</title>
        <authorList>
            <person name="Park S.-J."/>
        </authorList>
    </citation>
    <scope>NUCLEOTIDE SEQUENCE [LARGE SCALE GENOMIC DNA]</scope>
    <source>
        <strain evidence="1 2">JK6</strain>
    </source>
</reference>
<dbReference type="KEGG" id="phao:HF685_03215"/>
<protein>
    <submittedName>
        <fullName evidence="1">Uncharacterized protein</fullName>
    </submittedName>
</protein>
<accession>A0A6H2DJC6</accession>
<sequence length="137" mass="14231">MFKYAALLPFAALALAGCGEEKEAPPAVEEPLGAYKAGGTEPGWSVNISENTMDVTASYGEDKFSIPINSSRKTADGWIVKGFDDKHNMNLTIMTGKECNDGMSDRVYADTVTATAGGIGTLEGCGGDITEGGDTAP</sequence>
<dbReference type="EMBL" id="CP051217">
    <property type="protein sequence ID" value="QJB68434.1"/>
    <property type="molecule type" value="Genomic_DNA"/>
</dbReference>